<feature type="domain" description="Protein kinase" evidence="1">
    <location>
        <begin position="64"/>
        <end position="330"/>
    </location>
</feature>
<dbReference type="SUPFAM" id="SSF56112">
    <property type="entry name" value="Protein kinase-like (PK-like)"/>
    <property type="match status" value="1"/>
</dbReference>
<keyword evidence="2" id="KW-0808">Transferase</keyword>
<keyword evidence="2" id="KW-0418">Kinase</keyword>
<dbReference type="Pfam" id="PF00069">
    <property type="entry name" value="Pkinase"/>
    <property type="match status" value="1"/>
</dbReference>
<proteinExistence type="predicted"/>
<dbReference type="GO" id="GO:0005737">
    <property type="term" value="C:cytoplasm"/>
    <property type="evidence" value="ECO:0007669"/>
    <property type="project" value="TreeGrafter"/>
</dbReference>
<evidence type="ECO:0000313" key="3">
    <source>
        <dbReference type="Proteomes" id="UP000807469"/>
    </source>
</evidence>
<dbReference type="GO" id="GO:0007165">
    <property type="term" value="P:signal transduction"/>
    <property type="evidence" value="ECO:0007669"/>
    <property type="project" value="TreeGrafter"/>
</dbReference>
<accession>A0A9P6CP09</accession>
<gene>
    <name evidence="2" type="ORF">BDN70DRAFT_885236</name>
</gene>
<reference evidence="2" key="1">
    <citation type="submission" date="2020-11" db="EMBL/GenBank/DDBJ databases">
        <authorList>
            <consortium name="DOE Joint Genome Institute"/>
            <person name="Ahrendt S."/>
            <person name="Riley R."/>
            <person name="Andreopoulos W."/>
            <person name="Labutti K."/>
            <person name="Pangilinan J."/>
            <person name="Ruiz-Duenas F.J."/>
            <person name="Barrasa J.M."/>
            <person name="Sanchez-Garcia M."/>
            <person name="Camarero S."/>
            <person name="Miyauchi S."/>
            <person name="Serrano A."/>
            <person name="Linde D."/>
            <person name="Babiker R."/>
            <person name="Drula E."/>
            <person name="Ayuso-Fernandez I."/>
            <person name="Pacheco R."/>
            <person name="Padilla G."/>
            <person name="Ferreira P."/>
            <person name="Barriuso J."/>
            <person name="Kellner H."/>
            <person name="Castanera R."/>
            <person name="Alfaro M."/>
            <person name="Ramirez L."/>
            <person name="Pisabarro A.G."/>
            <person name="Kuo A."/>
            <person name="Tritt A."/>
            <person name="Lipzen A."/>
            <person name="He G."/>
            <person name="Yan M."/>
            <person name="Ng V."/>
            <person name="Cullen D."/>
            <person name="Martin F."/>
            <person name="Rosso M.-N."/>
            <person name="Henrissat B."/>
            <person name="Hibbett D."/>
            <person name="Martinez A.T."/>
            <person name="Grigoriev I.V."/>
        </authorList>
    </citation>
    <scope>NUCLEOTIDE SEQUENCE</scope>
    <source>
        <strain evidence="2">CIRM-BRFM 674</strain>
    </source>
</reference>
<evidence type="ECO:0000259" key="1">
    <source>
        <dbReference type="PROSITE" id="PS50011"/>
    </source>
</evidence>
<dbReference type="PROSITE" id="PS50011">
    <property type="entry name" value="PROTEIN_KINASE_DOM"/>
    <property type="match status" value="1"/>
</dbReference>
<comment type="caution">
    <text evidence="2">The sequence shown here is derived from an EMBL/GenBank/DDBJ whole genome shotgun (WGS) entry which is preliminary data.</text>
</comment>
<dbReference type="PANTHER" id="PTHR23257">
    <property type="entry name" value="SERINE-THREONINE PROTEIN KINASE"/>
    <property type="match status" value="1"/>
</dbReference>
<dbReference type="EMBL" id="MU155398">
    <property type="protein sequence ID" value="KAF9474081.1"/>
    <property type="molecule type" value="Genomic_DNA"/>
</dbReference>
<dbReference type="OrthoDB" id="1668230at2759"/>
<organism evidence="2 3">
    <name type="scientific">Pholiota conissans</name>
    <dbReference type="NCBI Taxonomy" id="109636"/>
    <lineage>
        <taxon>Eukaryota</taxon>
        <taxon>Fungi</taxon>
        <taxon>Dikarya</taxon>
        <taxon>Basidiomycota</taxon>
        <taxon>Agaricomycotina</taxon>
        <taxon>Agaricomycetes</taxon>
        <taxon>Agaricomycetidae</taxon>
        <taxon>Agaricales</taxon>
        <taxon>Agaricineae</taxon>
        <taxon>Strophariaceae</taxon>
        <taxon>Pholiota</taxon>
    </lineage>
</organism>
<protein>
    <submittedName>
        <fullName evidence="2">Kinase-like protein</fullName>
    </submittedName>
</protein>
<dbReference type="AlphaFoldDB" id="A0A9P6CP09"/>
<dbReference type="InterPro" id="IPR050167">
    <property type="entry name" value="Ser_Thr_protein_kinase"/>
</dbReference>
<dbReference type="Proteomes" id="UP000807469">
    <property type="component" value="Unassembled WGS sequence"/>
</dbReference>
<sequence length="336" mass="38026">MLIRAQPAVQLISPLDNDVFSKLVFRIREELRERPHELHIWASIAGLVTLPGGCEVWYGESPHYYVKLIGGPGTLARKIMEMKTDLPRYNCNLEIIDDAVHEVDHKIHIPPAEVDDDLEDCTNEVMQLPLISVVDPEKHFVKSPTYKQEIGYLLQCKGSKYIVQLIGRTEKGDLIFDKVDGCLVDSVVTRNTNKTRIQTIKKWMLDIIDGLIYLHSMGIVHRDLVSRNILDPGLDASLIICDLQCLNASALCSPYELDGGDYSRFSFASDVFGLGSLLWQCSFYNDPFDRHVMIGNPPPVPFRDIFLACTMENPDERPTLLELKAMYEAIVFLDGC</sequence>
<dbReference type="InterPro" id="IPR011009">
    <property type="entry name" value="Kinase-like_dom_sf"/>
</dbReference>
<dbReference type="GO" id="GO:0005524">
    <property type="term" value="F:ATP binding"/>
    <property type="evidence" value="ECO:0007669"/>
    <property type="project" value="InterPro"/>
</dbReference>
<dbReference type="Gene3D" id="1.10.510.10">
    <property type="entry name" value="Transferase(Phosphotransferase) domain 1"/>
    <property type="match status" value="1"/>
</dbReference>
<dbReference type="GO" id="GO:0004672">
    <property type="term" value="F:protein kinase activity"/>
    <property type="evidence" value="ECO:0007669"/>
    <property type="project" value="InterPro"/>
</dbReference>
<keyword evidence="3" id="KW-1185">Reference proteome</keyword>
<name>A0A9P6CP09_9AGAR</name>
<evidence type="ECO:0000313" key="2">
    <source>
        <dbReference type="EMBL" id="KAF9474081.1"/>
    </source>
</evidence>
<dbReference type="InterPro" id="IPR000719">
    <property type="entry name" value="Prot_kinase_dom"/>
</dbReference>